<name>A0A4R6FXV4_9SPHN</name>
<evidence type="ECO:0000313" key="1">
    <source>
        <dbReference type="EMBL" id="TDN86793.1"/>
    </source>
</evidence>
<dbReference type="EMBL" id="SNWD01000001">
    <property type="protein sequence ID" value="TDN86793.1"/>
    <property type="molecule type" value="Genomic_DNA"/>
</dbReference>
<keyword evidence="1" id="KW-0378">Hydrolase</keyword>
<dbReference type="GO" id="GO:0016787">
    <property type="term" value="F:hydrolase activity"/>
    <property type="evidence" value="ECO:0007669"/>
    <property type="project" value="UniProtKB-KW"/>
</dbReference>
<sequence length="244" mass="25956">MSIETPEILSGGSDMLLLCDHASDRVPEDLDLGVSAELMAKHIAVDIGAAAVTRRLAGALDAPAILATVSRLVVDLHREPEHDALIPTISDGHAIPGNKGADRAERIARFHAPYHDSIARQIAVQRPAFIAAIHSFTPALESDGAERPWEVGILYNQDDRAARIALRALTARGVVAGDNEPYSGKLLNATLNRHGEAAGIPCMSIEIRNDLIRDGNGVAHWAGVIEEILLETRNTLASGSPSAT</sequence>
<dbReference type="OrthoDB" id="9815326at2"/>
<keyword evidence="2" id="KW-1185">Reference proteome</keyword>
<dbReference type="SUPFAM" id="SSF53187">
    <property type="entry name" value="Zn-dependent exopeptidases"/>
    <property type="match status" value="1"/>
</dbReference>
<protein>
    <submittedName>
        <fullName evidence="1">Putative N-formylglutamate amidohydrolase</fullName>
    </submittedName>
</protein>
<evidence type="ECO:0000313" key="2">
    <source>
        <dbReference type="Proteomes" id="UP000295493"/>
    </source>
</evidence>
<dbReference type="InterPro" id="IPR007709">
    <property type="entry name" value="N-FG_amidohydro"/>
</dbReference>
<gene>
    <name evidence="1" type="ORF">EV664_101370</name>
</gene>
<comment type="caution">
    <text evidence="1">The sequence shown here is derived from an EMBL/GenBank/DDBJ whole genome shotgun (WGS) entry which is preliminary data.</text>
</comment>
<dbReference type="InterPro" id="IPR011227">
    <property type="entry name" value="UCP029730"/>
</dbReference>
<dbReference type="RefSeq" id="WP_133493971.1">
    <property type="nucleotide sequence ID" value="NZ_BMLU01000001.1"/>
</dbReference>
<dbReference type="Proteomes" id="UP000295493">
    <property type="component" value="Unassembled WGS sequence"/>
</dbReference>
<dbReference type="AlphaFoldDB" id="A0A4R6FXV4"/>
<dbReference type="Gene3D" id="3.40.630.40">
    <property type="entry name" value="Zn-dependent exopeptidases"/>
    <property type="match status" value="1"/>
</dbReference>
<dbReference type="PIRSF" id="PIRSF029730">
    <property type="entry name" value="UCP029730"/>
    <property type="match status" value="1"/>
</dbReference>
<accession>A0A4R6FXV4</accession>
<dbReference type="Pfam" id="PF05013">
    <property type="entry name" value="FGase"/>
    <property type="match status" value="1"/>
</dbReference>
<reference evidence="1 2" key="1">
    <citation type="submission" date="2019-03" db="EMBL/GenBank/DDBJ databases">
        <title>Genomic Encyclopedia of Type Strains, Phase IV (KMG-IV): sequencing the most valuable type-strain genomes for metagenomic binning, comparative biology and taxonomic classification.</title>
        <authorList>
            <person name="Goeker M."/>
        </authorList>
    </citation>
    <scope>NUCLEOTIDE SEQUENCE [LARGE SCALE GENOMIC DNA]</scope>
    <source>
        <strain evidence="1 2">DSM 25059</strain>
    </source>
</reference>
<proteinExistence type="predicted"/>
<organism evidence="1 2">
    <name type="scientific">Stakelama pacifica</name>
    <dbReference type="NCBI Taxonomy" id="517720"/>
    <lineage>
        <taxon>Bacteria</taxon>
        <taxon>Pseudomonadati</taxon>
        <taxon>Pseudomonadota</taxon>
        <taxon>Alphaproteobacteria</taxon>
        <taxon>Sphingomonadales</taxon>
        <taxon>Sphingomonadaceae</taxon>
        <taxon>Stakelama</taxon>
    </lineage>
</organism>